<dbReference type="Gene3D" id="2.40.128.150">
    <property type="entry name" value="Cysteine proteinases"/>
    <property type="match status" value="1"/>
</dbReference>
<dbReference type="PRINTS" id="PR01543">
    <property type="entry name" value="ANATRNSFRASE"/>
</dbReference>
<evidence type="ECO:0000313" key="3">
    <source>
        <dbReference type="EMBL" id="NHQ86484.1"/>
    </source>
</evidence>
<protein>
    <submittedName>
        <fullName evidence="3">Arylamine N-acetyltransferase</fullName>
    </submittedName>
</protein>
<evidence type="ECO:0000256" key="1">
    <source>
        <dbReference type="ARBA" id="ARBA00006547"/>
    </source>
</evidence>
<evidence type="ECO:0000313" key="4">
    <source>
        <dbReference type="Proteomes" id="UP000712570"/>
    </source>
</evidence>
<comment type="similarity">
    <text evidence="1 2">Belongs to the arylamine N-acetyltransferase family.</text>
</comment>
<dbReference type="Gene3D" id="3.30.2140.10">
    <property type="entry name" value="Arylamine N-acetyltransferase"/>
    <property type="match status" value="1"/>
</dbReference>
<sequence length="276" mass="31411">MTWLDHYLKRLSLTSWPTPDQAGLAFLHRRHVESIAFGNVDLLLGTPPKLNHDALVEKLLIQGRPGYCYEINTLFASLLNHLGLKTTLHMARVLLNKERVHERPRSHLVLTAEPDGQRWLLDAGFGGGGICEPVPLQAGTVFDQDIDQYRLLPEQTPAGWYLQREIKGEWNNLYWFDLAIAYPPDCHVGNHFAATANESIFLHDLMVTRIDGMQRLVLHNRQLSVRSKMDSSVKIIQTSDELQNILDHYFGFSVQPDQAGLLFQNGFEQELPPAQK</sequence>
<dbReference type="SUPFAM" id="SSF54001">
    <property type="entry name" value="Cysteine proteinases"/>
    <property type="match status" value="1"/>
</dbReference>
<comment type="caution">
    <text evidence="3">The sequence shown here is derived from an EMBL/GenBank/DDBJ whole genome shotgun (WGS) entry which is preliminary data.</text>
</comment>
<accession>A0ABX0KS16</accession>
<dbReference type="InterPro" id="IPR001447">
    <property type="entry name" value="Arylamine_N-AcTrfase"/>
</dbReference>
<dbReference type="PANTHER" id="PTHR11786">
    <property type="entry name" value="N-HYDROXYARYLAMINE O-ACETYLTRANSFERASE"/>
    <property type="match status" value="1"/>
</dbReference>
<keyword evidence="4" id="KW-1185">Reference proteome</keyword>
<dbReference type="Proteomes" id="UP000712570">
    <property type="component" value="Unassembled WGS sequence"/>
</dbReference>
<reference evidence="3 4" key="1">
    <citation type="submission" date="2020-03" db="EMBL/GenBank/DDBJ databases">
        <title>Draft genome sequence of environmentally isolated violet-colored cultures.</title>
        <authorList>
            <person name="Wilson H.S."/>
        </authorList>
    </citation>
    <scope>NUCLEOTIDE SEQUENCE [LARGE SCALE GENOMIC DNA]</scope>
    <source>
        <strain evidence="3 4">HSC-16F04</strain>
    </source>
</reference>
<name>A0ABX0KS16_9NEIS</name>
<dbReference type="RefSeq" id="WP_166825382.1">
    <property type="nucleotide sequence ID" value="NZ_JAAOLX010000004.1"/>
</dbReference>
<dbReference type="PANTHER" id="PTHR11786:SF0">
    <property type="entry name" value="ARYLAMINE N-ACETYLTRANSFERASE 4-RELATED"/>
    <property type="match status" value="1"/>
</dbReference>
<dbReference type="InterPro" id="IPR038765">
    <property type="entry name" value="Papain-like_cys_pep_sf"/>
</dbReference>
<dbReference type="Pfam" id="PF00797">
    <property type="entry name" value="Acetyltransf_2"/>
    <property type="match status" value="1"/>
</dbReference>
<organism evidence="3 4">
    <name type="scientific">Iodobacter violaceini</name>
    <dbReference type="NCBI Taxonomy" id="3044271"/>
    <lineage>
        <taxon>Bacteria</taxon>
        <taxon>Pseudomonadati</taxon>
        <taxon>Pseudomonadota</taxon>
        <taxon>Betaproteobacteria</taxon>
        <taxon>Neisseriales</taxon>
        <taxon>Chitinibacteraceae</taxon>
        <taxon>Iodobacter</taxon>
    </lineage>
</organism>
<dbReference type="EMBL" id="JAAOLX010000004">
    <property type="protein sequence ID" value="NHQ86484.1"/>
    <property type="molecule type" value="Genomic_DNA"/>
</dbReference>
<evidence type="ECO:0000256" key="2">
    <source>
        <dbReference type="RuleBase" id="RU003452"/>
    </source>
</evidence>
<proteinExistence type="inferred from homology"/>
<gene>
    <name evidence="3" type="ORF">HA050_10195</name>
</gene>